<evidence type="ECO:0000259" key="1">
    <source>
        <dbReference type="Pfam" id="PF17116"/>
    </source>
</evidence>
<proteinExistence type="predicted"/>
<gene>
    <name evidence="2" type="ORF">ESB13_01200</name>
</gene>
<dbReference type="InterPro" id="IPR031345">
    <property type="entry name" value="T9SS_Plug_N"/>
</dbReference>
<keyword evidence="3" id="KW-1185">Reference proteome</keyword>
<dbReference type="EMBL" id="SDHZ01000001">
    <property type="protein sequence ID" value="RXK85469.1"/>
    <property type="molecule type" value="Genomic_DNA"/>
</dbReference>
<accession>A0A4Q1DAG0</accession>
<dbReference type="OrthoDB" id="1522602at2"/>
<reference evidence="2 3" key="1">
    <citation type="submission" date="2019-01" db="EMBL/GenBank/DDBJ databases">
        <title>Filimonas sp. strain TTM-71.</title>
        <authorList>
            <person name="Chen W.-M."/>
        </authorList>
    </citation>
    <scope>NUCLEOTIDE SEQUENCE [LARGE SCALE GENOMIC DNA]</scope>
    <source>
        <strain evidence="2 3">TTM-71</strain>
    </source>
</reference>
<dbReference type="Pfam" id="PF17116">
    <property type="entry name" value="T9SS_plug_1st"/>
    <property type="match status" value="1"/>
</dbReference>
<evidence type="ECO:0000313" key="2">
    <source>
        <dbReference type="EMBL" id="RXK85469.1"/>
    </source>
</evidence>
<dbReference type="AlphaFoldDB" id="A0A4Q1DAG0"/>
<dbReference type="Proteomes" id="UP000290545">
    <property type="component" value="Unassembled WGS sequence"/>
</dbReference>
<dbReference type="RefSeq" id="WP_129001221.1">
    <property type="nucleotide sequence ID" value="NZ_SDHZ01000001.1"/>
</dbReference>
<sequence length="441" mass="51392">MRFLFLTLGLWTICASSYAQREPDKIYHANIGSVQLFPTGNQYNYPIITLGSVGGLELHFDDLDNYVKNYNYTYQLCNADWTPVNLSTFDYIQGFTQNRLTQFRNSSIATTRYIHYQVNLPERNCMPSKSGNYLLKVYLNGDTSQLAFTRRILIAESGVTIAAAIQQPFDATKARTHHKLQFTVDKTQLNVLNPAQQLQVVALQNFRWDNAVTGKQPMFMRGNLFEYNGERDFLFPAGKEYRWADLGSFRFLSERMDRYDLKQLPFEIWLKPDGEWTQSRYLYYADLNGFSETRTTDNINPWWQGDYAYINFIYVPAARKPIPNKELYIGGQFSQYKYTDQYRMIFNDQIGAYEKRLLLKQGYYTYAYFTPVSASPQMAIPNTQATGNTPQLPGETTFTDGNYWETEDDYTILVYYRAFSDRYDRLVGLATINSRASRIKE</sequence>
<evidence type="ECO:0000313" key="3">
    <source>
        <dbReference type="Proteomes" id="UP000290545"/>
    </source>
</evidence>
<protein>
    <submittedName>
        <fullName evidence="2">DUF5103 domain-containing protein</fullName>
    </submittedName>
</protein>
<name>A0A4Q1DAG0_9BACT</name>
<comment type="caution">
    <text evidence="2">The sequence shown here is derived from an EMBL/GenBank/DDBJ whole genome shotgun (WGS) entry which is preliminary data.</text>
</comment>
<feature type="domain" description="Type 9 secretion system plug protein N-terminal" evidence="1">
    <location>
        <begin position="31"/>
        <end position="155"/>
    </location>
</feature>
<organism evidence="2 3">
    <name type="scientific">Filimonas effusa</name>
    <dbReference type="NCBI Taxonomy" id="2508721"/>
    <lineage>
        <taxon>Bacteria</taxon>
        <taxon>Pseudomonadati</taxon>
        <taxon>Bacteroidota</taxon>
        <taxon>Chitinophagia</taxon>
        <taxon>Chitinophagales</taxon>
        <taxon>Chitinophagaceae</taxon>
        <taxon>Filimonas</taxon>
    </lineage>
</organism>